<dbReference type="EMBL" id="PGCI01000378">
    <property type="protein sequence ID" value="PLW28095.1"/>
    <property type="molecule type" value="Genomic_DNA"/>
</dbReference>
<name>A0A2N5TRG5_9BASI</name>
<accession>A0A2N5TRG5</accession>
<dbReference type="Proteomes" id="UP000235392">
    <property type="component" value="Unassembled WGS sequence"/>
</dbReference>
<dbReference type="AlphaFoldDB" id="A0A2N5TRG5"/>
<evidence type="ECO:0000256" key="1">
    <source>
        <dbReference type="SAM" id="MobiDB-lite"/>
    </source>
</evidence>
<proteinExistence type="predicted"/>
<evidence type="ECO:0000313" key="3">
    <source>
        <dbReference type="Proteomes" id="UP000235392"/>
    </source>
</evidence>
<reference evidence="2 3" key="1">
    <citation type="submission" date="2017-11" db="EMBL/GenBank/DDBJ databases">
        <title>De novo assembly and phasing of dikaryotic genomes from two isolates of Puccinia coronata f. sp. avenae, the causal agent of oat crown rust.</title>
        <authorList>
            <person name="Miller M.E."/>
            <person name="Zhang Y."/>
            <person name="Omidvar V."/>
            <person name="Sperschneider J."/>
            <person name="Schwessinger B."/>
            <person name="Raley C."/>
            <person name="Palmer J.M."/>
            <person name="Garnica D."/>
            <person name="Upadhyaya N."/>
            <person name="Rathjen J."/>
            <person name="Taylor J.M."/>
            <person name="Park R.F."/>
            <person name="Dodds P.N."/>
            <person name="Hirsch C.D."/>
            <person name="Kianian S.F."/>
            <person name="Figueroa M."/>
        </authorList>
    </citation>
    <scope>NUCLEOTIDE SEQUENCE [LARGE SCALE GENOMIC DNA]</scope>
    <source>
        <strain evidence="2">12SD80</strain>
    </source>
</reference>
<dbReference type="InterPro" id="IPR036691">
    <property type="entry name" value="Endo/exonu/phosph_ase_sf"/>
</dbReference>
<gene>
    <name evidence="2" type="ORF">PCASD_22488</name>
</gene>
<dbReference type="SUPFAM" id="SSF56219">
    <property type="entry name" value="DNase I-like"/>
    <property type="match status" value="1"/>
</dbReference>
<comment type="caution">
    <text evidence="2">The sequence shown here is derived from an EMBL/GenBank/DDBJ whole genome shotgun (WGS) entry which is preliminary data.</text>
</comment>
<protein>
    <recommendedName>
        <fullName evidence="4">Endonuclease/exonuclease/phosphatase domain-containing protein</fullName>
    </recommendedName>
</protein>
<sequence>MGVKTLGRTSASNDLGGQGSEEYHASGTNTLTSVTYTIGTNKNISSAHPPCPQYNKHTGEIEGATRFILTNVGLLSTVQLHSALQHTLRHQKHQALGIVQVKPVLQPNRRRRFDLWVKHENAAGLRKALRLDFKSRKSLILERKKSTSWEEHISKHMLPRYRLYMWQAYRDRPIKPTSNTRIAGDRLNVLTWNINGIKSKLPALQLLLQEQSVGIAAIQEHLRTINNYIPGIRI</sequence>
<feature type="region of interest" description="Disordered" evidence="1">
    <location>
        <begin position="1"/>
        <end position="26"/>
    </location>
</feature>
<evidence type="ECO:0008006" key="4">
    <source>
        <dbReference type="Google" id="ProtNLM"/>
    </source>
</evidence>
<evidence type="ECO:0000313" key="2">
    <source>
        <dbReference type="EMBL" id="PLW28095.1"/>
    </source>
</evidence>
<organism evidence="2 3">
    <name type="scientific">Puccinia coronata f. sp. avenae</name>
    <dbReference type="NCBI Taxonomy" id="200324"/>
    <lineage>
        <taxon>Eukaryota</taxon>
        <taxon>Fungi</taxon>
        <taxon>Dikarya</taxon>
        <taxon>Basidiomycota</taxon>
        <taxon>Pucciniomycotina</taxon>
        <taxon>Pucciniomycetes</taxon>
        <taxon>Pucciniales</taxon>
        <taxon>Pucciniaceae</taxon>
        <taxon>Puccinia</taxon>
    </lineage>
</organism>